<keyword evidence="1" id="KW-0472">Membrane</keyword>
<feature type="transmembrane region" description="Helical" evidence="1">
    <location>
        <begin position="101"/>
        <end position="119"/>
    </location>
</feature>
<feature type="transmembrane region" description="Helical" evidence="1">
    <location>
        <begin position="69"/>
        <end position="89"/>
    </location>
</feature>
<evidence type="ECO:0008006" key="4">
    <source>
        <dbReference type="Google" id="ProtNLM"/>
    </source>
</evidence>
<dbReference type="NCBIfam" id="NF037970">
    <property type="entry name" value="vanZ_1"/>
    <property type="match status" value="1"/>
</dbReference>
<dbReference type="EMBL" id="VLLC01000017">
    <property type="protein sequence ID" value="TWI70714.1"/>
    <property type="molecule type" value="Genomic_DNA"/>
</dbReference>
<sequence>MMDILAITGTVLIVFLIMSKYSTQYQHLAMQVEKVVGGYQMLHRMVGSILAISLAWLLRIYRKSKAEQILLFILILLCYALDEWLQSLVPHRHASLNDFKNSAVGWSAALLLWACLFWTGKGMDK</sequence>
<dbReference type="Proteomes" id="UP000318307">
    <property type="component" value="Unassembled WGS sequence"/>
</dbReference>
<name>A0A562RQB1_9BACT</name>
<gene>
    <name evidence="2" type="ORF">LZ24_02284</name>
</gene>
<organism evidence="2 3">
    <name type="scientific">Desulfobotulus alkaliphilus</name>
    <dbReference type="NCBI Taxonomy" id="622671"/>
    <lineage>
        <taxon>Bacteria</taxon>
        <taxon>Pseudomonadati</taxon>
        <taxon>Thermodesulfobacteriota</taxon>
        <taxon>Desulfobacteria</taxon>
        <taxon>Desulfobacterales</taxon>
        <taxon>Desulfobacteraceae</taxon>
        <taxon>Desulfobotulus</taxon>
    </lineage>
</organism>
<evidence type="ECO:0000313" key="2">
    <source>
        <dbReference type="EMBL" id="TWI70714.1"/>
    </source>
</evidence>
<reference evidence="2 3" key="1">
    <citation type="submission" date="2019-07" db="EMBL/GenBank/DDBJ databases">
        <title>Genome sequencing of 100 strains of the haloalkaliphilic chemolithoautotrophic sulfur-oxidizing bacterium Thioalkalivibrio.</title>
        <authorList>
            <person name="Muyzer G."/>
        </authorList>
    </citation>
    <scope>NUCLEOTIDE SEQUENCE [LARGE SCALE GENOMIC DNA]</scope>
    <source>
        <strain evidence="2 3">ASO4-4</strain>
    </source>
</reference>
<protein>
    <recommendedName>
        <fullName evidence="4">VanZ like protein</fullName>
    </recommendedName>
</protein>
<proteinExistence type="predicted"/>
<keyword evidence="1" id="KW-1133">Transmembrane helix</keyword>
<comment type="caution">
    <text evidence="2">The sequence shown here is derived from an EMBL/GenBank/DDBJ whole genome shotgun (WGS) entry which is preliminary data.</text>
</comment>
<evidence type="ECO:0000313" key="3">
    <source>
        <dbReference type="Proteomes" id="UP000318307"/>
    </source>
</evidence>
<dbReference type="AlphaFoldDB" id="A0A562RQB1"/>
<accession>A0A562RQB1</accession>
<keyword evidence="3" id="KW-1185">Reference proteome</keyword>
<evidence type="ECO:0000256" key="1">
    <source>
        <dbReference type="SAM" id="Phobius"/>
    </source>
</evidence>
<keyword evidence="1" id="KW-0812">Transmembrane</keyword>